<dbReference type="SMART" id="SM00336">
    <property type="entry name" value="BBOX"/>
    <property type="match status" value="1"/>
</dbReference>
<comment type="similarity">
    <text evidence="1">Belongs to the TRIM/RBCC family.</text>
</comment>
<dbReference type="InterPro" id="IPR017907">
    <property type="entry name" value="Znf_RING_CS"/>
</dbReference>
<dbReference type="PROSITE" id="PS50089">
    <property type="entry name" value="ZF_RING_2"/>
    <property type="match status" value="1"/>
</dbReference>
<dbReference type="InterPro" id="IPR001870">
    <property type="entry name" value="B30.2/SPRY"/>
</dbReference>
<dbReference type="KEGG" id="char:116224600"/>
<sequence>MASKLEEDLCCPVCCDFFKDPVLLTCAHSVCKACLQQFWDTKGSRECPYCRRKCSREIYPTNMALRNLCETFLQERSQRASAGSEVLCSLHSEKLKLFCLEDNQPVCLVCQTSKKHKNHNLSPVDEAALDRKEELKIKLEPLRYKFKTFEEVKLICDQTAVHIKTQTQHTEKQIKEEFEKLHRFLRDEEAARIAALREEEEQKSQMMKEKIEKMSREISSLSDTIRAIEEEMGADDVTFLQVTTGPVFLCTLQDPERVSGALINVAKHLGNLKFRVWEKMQKIVQFTPVTLDPNTAKVNVILSEDLTSVRHGDEWQLLPDNPERFDKYLCVLGSEGFNSGTHCWDVEVGENTWWVVGVMTESLQRKGDFPSMSGQWSMYYKDGKYGARATPQPPTLLTVKQNLKRIRVQLDWDRGKLSFSDPGNNTHLHTLTHTFTERVFPYFNVSCKLSPLRMLPVKASVKVEQHSKR</sequence>
<dbReference type="GO" id="GO:0008270">
    <property type="term" value="F:zinc ion binding"/>
    <property type="evidence" value="ECO:0007669"/>
    <property type="project" value="UniProtKB-KW"/>
</dbReference>
<protein>
    <submittedName>
        <fullName evidence="11">Zinc-binding protein A33-like</fullName>
    </submittedName>
</protein>
<reference evidence="11" key="1">
    <citation type="submission" date="2025-08" db="UniProtKB">
        <authorList>
            <consortium name="RefSeq"/>
        </authorList>
    </citation>
    <scope>IDENTIFICATION</scope>
</reference>
<dbReference type="GeneID" id="116224600"/>
<evidence type="ECO:0000259" key="7">
    <source>
        <dbReference type="PROSITE" id="PS50089"/>
    </source>
</evidence>
<evidence type="ECO:0000313" key="11">
    <source>
        <dbReference type="RefSeq" id="XP_042559180.1"/>
    </source>
</evidence>
<proteinExistence type="inferred from homology"/>
<feature type="coiled-coil region" evidence="6">
    <location>
        <begin position="193"/>
        <end position="231"/>
    </location>
</feature>
<organism evidence="10 11">
    <name type="scientific">Clupea harengus</name>
    <name type="common">Atlantic herring</name>
    <dbReference type="NCBI Taxonomy" id="7950"/>
    <lineage>
        <taxon>Eukaryota</taxon>
        <taxon>Metazoa</taxon>
        <taxon>Chordata</taxon>
        <taxon>Craniata</taxon>
        <taxon>Vertebrata</taxon>
        <taxon>Euteleostomi</taxon>
        <taxon>Actinopterygii</taxon>
        <taxon>Neopterygii</taxon>
        <taxon>Teleostei</taxon>
        <taxon>Clupei</taxon>
        <taxon>Clupeiformes</taxon>
        <taxon>Clupeoidei</taxon>
        <taxon>Clupeidae</taxon>
        <taxon>Clupea</taxon>
    </lineage>
</organism>
<dbReference type="OrthoDB" id="654191at2759"/>
<dbReference type="FunFam" id="2.60.120.920:FF:000004">
    <property type="entry name" value="Butyrophilin subfamily 1 member A1"/>
    <property type="match status" value="1"/>
</dbReference>
<dbReference type="Pfam" id="PF00097">
    <property type="entry name" value="zf-C3HC4"/>
    <property type="match status" value="1"/>
</dbReference>
<dbReference type="InterPro" id="IPR006574">
    <property type="entry name" value="PRY"/>
</dbReference>
<dbReference type="Pfam" id="PF13765">
    <property type="entry name" value="PRY"/>
    <property type="match status" value="1"/>
</dbReference>
<dbReference type="CDD" id="cd22249">
    <property type="entry name" value="UDM1_RNF168_RNF169-like"/>
    <property type="match status" value="1"/>
</dbReference>
<accession>A0A8M1K9L8</accession>
<dbReference type="SMART" id="SM00449">
    <property type="entry name" value="SPRY"/>
    <property type="match status" value="1"/>
</dbReference>
<dbReference type="PROSITE" id="PS00518">
    <property type="entry name" value="ZF_RING_1"/>
    <property type="match status" value="1"/>
</dbReference>
<keyword evidence="2" id="KW-0479">Metal-binding</keyword>
<dbReference type="AlphaFoldDB" id="A0A8M1K9L8"/>
<evidence type="ECO:0000256" key="1">
    <source>
        <dbReference type="ARBA" id="ARBA00008518"/>
    </source>
</evidence>
<dbReference type="PANTHER" id="PTHR24103">
    <property type="entry name" value="E3 UBIQUITIN-PROTEIN LIGASE TRIM"/>
    <property type="match status" value="1"/>
</dbReference>
<evidence type="ECO:0000259" key="9">
    <source>
        <dbReference type="PROSITE" id="PS50188"/>
    </source>
</evidence>
<dbReference type="PROSITE" id="PS50119">
    <property type="entry name" value="ZF_BBOX"/>
    <property type="match status" value="1"/>
</dbReference>
<dbReference type="InterPro" id="IPR000315">
    <property type="entry name" value="Znf_B-box"/>
</dbReference>
<name>A0A8M1K9L8_CLUHA</name>
<evidence type="ECO:0000256" key="4">
    <source>
        <dbReference type="ARBA" id="ARBA00022833"/>
    </source>
</evidence>
<evidence type="ECO:0000256" key="3">
    <source>
        <dbReference type="ARBA" id="ARBA00022771"/>
    </source>
</evidence>
<dbReference type="PROSITE" id="PS50188">
    <property type="entry name" value="B302_SPRY"/>
    <property type="match status" value="1"/>
</dbReference>
<evidence type="ECO:0000256" key="6">
    <source>
        <dbReference type="SAM" id="Coils"/>
    </source>
</evidence>
<feature type="domain" description="B box-type" evidence="8">
    <location>
        <begin position="83"/>
        <end position="124"/>
    </location>
</feature>
<feature type="domain" description="RING-type" evidence="7">
    <location>
        <begin position="11"/>
        <end position="51"/>
    </location>
</feature>
<gene>
    <name evidence="11" type="primary">LOC116224600</name>
</gene>
<dbReference type="Proteomes" id="UP000515152">
    <property type="component" value="Chromosome 2"/>
</dbReference>
<dbReference type="SMART" id="SM00184">
    <property type="entry name" value="RING"/>
    <property type="match status" value="1"/>
</dbReference>
<evidence type="ECO:0000259" key="8">
    <source>
        <dbReference type="PROSITE" id="PS50119"/>
    </source>
</evidence>
<keyword evidence="6" id="KW-0175">Coiled coil</keyword>
<evidence type="ECO:0000256" key="2">
    <source>
        <dbReference type="ARBA" id="ARBA00022723"/>
    </source>
</evidence>
<keyword evidence="10" id="KW-1185">Reference proteome</keyword>
<dbReference type="CDD" id="cd12893">
    <property type="entry name" value="SPRY_PRY_TRIM35"/>
    <property type="match status" value="1"/>
</dbReference>
<evidence type="ECO:0000313" key="10">
    <source>
        <dbReference type="Proteomes" id="UP000515152"/>
    </source>
</evidence>
<dbReference type="RefSeq" id="XP_042559180.1">
    <property type="nucleotide sequence ID" value="XM_042703246.1"/>
</dbReference>
<dbReference type="Pfam" id="PF00643">
    <property type="entry name" value="zf-B_box"/>
    <property type="match status" value="1"/>
</dbReference>
<dbReference type="InterPro" id="IPR001841">
    <property type="entry name" value="Znf_RING"/>
</dbReference>
<keyword evidence="3 5" id="KW-0863">Zinc-finger</keyword>
<dbReference type="InterPro" id="IPR050143">
    <property type="entry name" value="TRIM/RBCC"/>
</dbReference>
<dbReference type="InterPro" id="IPR003877">
    <property type="entry name" value="SPRY_dom"/>
</dbReference>
<evidence type="ECO:0000256" key="5">
    <source>
        <dbReference type="PROSITE-ProRule" id="PRU00024"/>
    </source>
</evidence>
<dbReference type="InterPro" id="IPR018957">
    <property type="entry name" value="Znf_C3HC4_RING-type"/>
</dbReference>
<keyword evidence="4" id="KW-0862">Zinc</keyword>
<dbReference type="SMART" id="SM00589">
    <property type="entry name" value="PRY"/>
    <property type="match status" value="1"/>
</dbReference>
<feature type="domain" description="B30.2/SPRY" evidence="9">
    <location>
        <begin position="269"/>
        <end position="461"/>
    </location>
</feature>
<dbReference type="Pfam" id="PF00622">
    <property type="entry name" value="SPRY"/>
    <property type="match status" value="1"/>
</dbReference>